<keyword evidence="5" id="KW-0812">Transmembrane</keyword>
<keyword evidence="5" id="KW-0472">Membrane</keyword>
<dbReference type="Gene3D" id="1.20.1250.20">
    <property type="entry name" value="MFS general substrate transporter like domains"/>
    <property type="match status" value="2"/>
</dbReference>
<evidence type="ECO:0000256" key="1">
    <source>
        <dbReference type="ARBA" id="ARBA00004651"/>
    </source>
</evidence>
<dbReference type="PROSITE" id="PS50850">
    <property type="entry name" value="MFS"/>
    <property type="match status" value="1"/>
</dbReference>
<evidence type="ECO:0000256" key="2">
    <source>
        <dbReference type="ARBA" id="ARBA00022448"/>
    </source>
</evidence>
<protein>
    <submittedName>
        <fullName evidence="8">ProP protein</fullName>
    </submittedName>
</protein>
<dbReference type="PROSITE" id="PS50097">
    <property type="entry name" value="BTB"/>
    <property type="match status" value="1"/>
</dbReference>
<feature type="transmembrane region" description="Helical" evidence="5">
    <location>
        <begin position="81"/>
        <end position="102"/>
    </location>
</feature>
<dbReference type="GO" id="GO:0005886">
    <property type="term" value="C:plasma membrane"/>
    <property type="evidence" value="ECO:0007669"/>
    <property type="project" value="UniProtKB-SubCell"/>
</dbReference>
<dbReference type="EMBL" id="CAJNIZ010042950">
    <property type="protein sequence ID" value="CAE7644349.1"/>
    <property type="molecule type" value="Genomic_DNA"/>
</dbReference>
<evidence type="ECO:0000256" key="5">
    <source>
        <dbReference type="SAM" id="Phobius"/>
    </source>
</evidence>
<evidence type="ECO:0000256" key="4">
    <source>
        <dbReference type="ARBA" id="ARBA00022847"/>
    </source>
</evidence>
<evidence type="ECO:0000259" key="6">
    <source>
        <dbReference type="PROSITE" id="PS50097"/>
    </source>
</evidence>
<feature type="transmembrane region" description="Helical" evidence="5">
    <location>
        <begin position="212"/>
        <end position="232"/>
    </location>
</feature>
<name>A0A812VVD1_SYMPI</name>
<keyword evidence="3" id="KW-1003">Cell membrane</keyword>
<evidence type="ECO:0000313" key="9">
    <source>
        <dbReference type="Proteomes" id="UP000649617"/>
    </source>
</evidence>
<feature type="transmembrane region" description="Helical" evidence="5">
    <location>
        <begin position="239"/>
        <end position="258"/>
    </location>
</feature>
<dbReference type="InterPro" id="IPR011333">
    <property type="entry name" value="SKP1/BTB/POZ_sf"/>
</dbReference>
<dbReference type="GO" id="GO:0015293">
    <property type="term" value="F:symporter activity"/>
    <property type="evidence" value="ECO:0007669"/>
    <property type="project" value="UniProtKB-KW"/>
</dbReference>
<evidence type="ECO:0000313" key="8">
    <source>
        <dbReference type="EMBL" id="CAE7644349.1"/>
    </source>
</evidence>
<proteinExistence type="predicted"/>
<feature type="transmembrane region" description="Helical" evidence="5">
    <location>
        <begin position="332"/>
        <end position="351"/>
    </location>
</feature>
<dbReference type="InterPro" id="IPR020846">
    <property type="entry name" value="MFS_dom"/>
</dbReference>
<keyword evidence="4" id="KW-0769">Symport</keyword>
<dbReference type="Gene3D" id="3.30.710.10">
    <property type="entry name" value="Potassium Channel Kv1.1, Chain A"/>
    <property type="match status" value="1"/>
</dbReference>
<dbReference type="InterPro" id="IPR000210">
    <property type="entry name" value="BTB/POZ_dom"/>
</dbReference>
<dbReference type="InterPro" id="IPR011701">
    <property type="entry name" value="MFS"/>
</dbReference>
<feature type="transmembrane region" description="Helical" evidence="5">
    <location>
        <begin position="170"/>
        <end position="192"/>
    </location>
</feature>
<organism evidence="8 9">
    <name type="scientific">Symbiodinium pilosum</name>
    <name type="common">Dinoflagellate</name>
    <dbReference type="NCBI Taxonomy" id="2952"/>
    <lineage>
        <taxon>Eukaryota</taxon>
        <taxon>Sar</taxon>
        <taxon>Alveolata</taxon>
        <taxon>Dinophyceae</taxon>
        <taxon>Suessiales</taxon>
        <taxon>Symbiodiniaceae</taxon>
        <taxon>Symbiodinium</taxon>
    </lineage>
</organism>
<feature type="domain" description="BTB" evidence="6">
    <location>
        <begin position="549"/>
        <end position="605"/>
    </location>
</feature>
<dbReference type="CDD" id="cd18186">
    <property type="entry name" value="BTB_POZ_ZBTB_KLHL-like"/>
    <property type="match status" value="1"/>
</dbReference>
<sequence>MGDIWGRRASLTVSIVGMVVGTVSQGLLPSRLSSGEAWGQFGTYMLFVLRIVQGLCTGGEISTVSTYIIEVGSKKTLARSMSLISVSIYVGFLLAQGAVWLAQDQLGSDAMRQWGWRLPFLAAIVPGALTIAGRRCLRETDEFQKERQVAIDEGHSSAGDAVSDVLHRGYAILIAVGGMASFAVFSYSGLVWTNTFLAKEGLPKDEVMMAGLIARLIQIFLAVPVGWLADVLGVGSVTFLAAAVQLFAAFPLFAWLQANSTSVAVMYAAYAVGFGVIGALGGSIFNMYVAEMFPTRTRNLGVGISYNIGISFVGGFGPVFCSTLFEWSRYGPGGYMSLGGLITCVTLLVGVKMHRAGFVRMAHVRANPYWWPCADLREGGKAEEHSSSESETSEAALALGGKDCAEKHNQLEHAREGAERATGLHRCLFGSQTRSVAHLGWKSLHHPDGYTPEHVQLFVATEGEPLGELPIFESEQFWSLAFPGEMVAVPPKPLPNRICRARLCMKRASAHGGPNVRIQSIRVLTRRLKRAKEDGTFLGRRLWHDSDFTDCVLRSEDGLEQKAHKAILANASPILSRMLRSATKAGEVTLPCSGEVVRALLKHCYGLFPDIRALKVEDVVSLVEQAHALELSSLSEDAAVAATQCLTPETVVPLMRGLRAFYKAGSLVEEWDNLVRQVRARQDLSHAALLGL</sequence>
<dbReference type="InterPro" id="IPR036259">
    <property type="entry name" value="MFS_trans_sf"/>
</dbReference>
<gene>
    <name evidence="8" type="primary">proP</name>
    <name evidence="8" type="ORF">SPIL2461_LOCUS17105</name>
</gene>
<accession>A0A812VVD1</accession>
<dbReference type="SUPFAM" id="SSF103473">
    <property type="entry name" value="MFS general substrate transporter"/>
    <property type="match status" value="1"/>
</dbReference>
<feature type="transmembrane region" description="Helical" evidence="5">
    <location>
        <begin position="264"/>
        <end position="288"/>
    </location>
</feature>
<dbReference type="AlphaFoldDB" id="A0A812VVD1"/>
<feature type="transmembrane region" description="Helical" evidence="5">
    <location>
        <begin position="114"/>
        <end position="137"/>
    </location>
</feature>
<dbReference type="Proteomes" id="UP000649617">
    <property type="component" value="Unassembled WGS sequence"/>
</dbReference>
<dbReference type="SUPFAM" id="SSF54695">
    <property type="entry name" value="POZ domain"/>
    <property type="match status" value="1"/>
</dbReference>
<dbReference type="InterPro" id="IPR051084">
    <property type="entry name" value="H+-coupled_symporters"/>
</dbReference>
<evidence type="ECO:0000259" key="7">
    <source>
        <dbReference type="PROSITE" id="PS50850"/>
    </source>
</evidence>
<dbReference type="OrthoDB" id="5296287at2759"/>
<keyword evidence="5" id="KW-1133">Transmembrane helix</keyword>
<dbReference type="PANTHER" id="PTHR43528">
    <property type="entry name" value="ALPHA-KETOGLUTARATE PERMEASE"/>
    <property type="match status" value="1"/>
</dbReference>
<comment type="caution">
    <text evidence="8">The sequence shown here is derived from an EMBL/GenBank/DDBJ whole genome shotgun (WGS) entry which is preliminary data.</text>
</comment>
<dbReference type="PANTHER" id="PTHR43528:SF1">
    <property type="entry name" value="ALPHA-KETOGLUTARATE PERMEASE"/>
    <property type="match status" value="1"/>
</dbReference>
<feature type="domain" description="Major facilitator superfamily (MFS) profile" evidence="7">
    <location>
        <begin position="1"/>
        <end position="357"/>
    </location>
</feature>
<keyword evidence="2" id="KW-0813">Transport</keyword>
<dbReference type="Pfam" id="PF07690">
    <property type="entry name" value="MFS_1"/>
    <property type="match status" value="1"/>
</dbReference>
<comment type="subcellular location">
    <subcellularLocation>
        <location evidence="1">Cell membrane</location>
        <topology evidence="1">Multi-pass membrane protein</topology>
    </subcellularLocation>
</comment>
<reference evidence="8" key="1">
    <citation type="submission" date="2021-02" db="EMBL/GenBank/DDBJ databases">
        <authorList>
            <person name="Dougan E. K."/>
            <person name="Rhodes N."/>
            <person name="Thang M."/>
            <person name="Chan C."/>
        </authorList>
    </citation>
    <scope>NUCLEOTIDE SEQUENCE</scope>
</reference>
<evidence type="ECO:0000256" key="3">
    <source>
        <dbReference type="ARBA" id="ARBA00022475"/>
    </source>
</evidence>
<feature type="transmembrane region" description="Helical" evidence="5">
    <location>
        <begin position="300"/>
        <end position="320"/>
    </location>
</feature>
<keyword evidence="9" id="KW-1185">Reference proteome</keyword>
<dbReference type="Pfam" id="PF00651">
    <property type="entry name" value="BTB"/>
    <property type="match status" value="1"/>
</dbReference>